<name>D2VXS6_NAEGR</name>
<dbReference type="STRING" id="5762.D2VXS6"/>
<dbReference type="InterPro" id="IPR013111">
    <property type="entry name" value="EGF_extracell"/>
</dbReference>
<dbReference type="RefSeq" id="XP_002671134.1">
    <property type="nucleotide sequence ID" value="XM_002671088.1"/>
</dbReference>
<keyword evidence="4" id="KW-0472">Membrane</keyword>
<keyword evidence="1 2" id="KW-1015">Disulfide bond</keyword>
<accession>D2VXS6</accession>
<feature type="transmembrane region" description="Helical" evidence="4">
    <location>
        <begin position="2014"/>
        <end position="2041"/>
    </location>
</feature>
<keyword evidence="4" id="KW-1133">Transmembrane helix</keyword>
<dbReference type="Proteomes" id="UP000006671">
    <property type="component" value="Unassembled WGS sequence"/>
</dbReference>
<dbReference type="CDD" id="cd00054">
    <property type="entry name" value="EGF_CA"/>
    <property type="match status" value="1"/>
</dbReference>
<dbReference type="VEuPathDB" id="AmoebaDB:NAEGRDRAFT_53095"/>
<dbReference type="Gene3D" id="2.100.10.30">
    <property type="entry name" value="Jacalin-like lectin domain"/>
    <property type="match status" value="1"/>
</dbReference>
<dbReference type="Gene3D" id="2.10.25.10">
    <property type="entry name" value="Laminin"/>
    <property type="match status" value="3"/>
</dbReference>
<comment type="caution">
    <text evidence="2">Lacks conserved residue(s) required for the propagation of feature annotation.</text>
</comment>
<dbReference type="PANTHER" id="PTHR24033:SF151">
    <property type="entry name" value="NOTCH 2"/>
    <property type="match status" value="1"/>
</dbReference>
<dbReference type="PROSITE" id="PS51752">
    <property type="entry name" value="JACALIN_LECTIN"/>
    <property type="match status" value="1"/>
</dbReference>
<dbReference type="Pfam" id="PF07974">
    <property type="entry name" value="EGF_2"/>
    <property type="match status" value="1"/>
</dbReference>
<protein>
    <submittedName>
        <fullName evidence="7">Predicted protein</fullName>
    </submittedName>
</protein>
<dbReference type="KEGG" id="ngr:NAEGRDRAFT_53095"/>
<keyword evidence="4" id="KW-0812">Transmembrane</keyword>
<evidence type="ECO:0000313" key="7">
    <source>
        <dbReference type="EMBL" id="EFC38390.1"/>
    </source>
</evidence>
<feature type="domain" description="EGF-like" evidence="5">
    <location>
        <begin position="695"/>
        <end position="728"/>
    </location>
</feature>
<dbReference type="InterPro" id="IPR000742">
    <property type="entry name" value="EGF"/>
</dbReference>
<organism evidence="8">
    <name type="scientific">Naegleria gruberi</name>
    <name type="common">Amoeba</name>
    <dbReference type="NCBI Taxonomy" id="5762"/>
    <lineage>
        <taxon>Eukaryota</taxon>
        <taxon>Discoba</taxon>
        <taxon>Heterolobosea</taxon>
        <taxon>Tetramitia</taxon>
        <taxon>Eutetramitia</taxon>
        <taxon>Vahlkampfiidae</taxon>
        <taxon>Naegleria</taxon>
    </lineage>
</organism>
<feature type="disulfide bond" evidence="2">
    <location>
        <begin position="718"/>
        <end position="727"/>
    </location>
</feature>
<dbReference type="eggNOG" id="KOG1225">
    <property type="taxonomic scope" value="Eukaryota"/>
</dbReference>
<dbReference type="Pfam" id="PF01419">
    <property type="entry name" value="Jacalin"/>
    <property type="match status" value="1"/>
</dbReference>
<feature type="domain" description="Jacalin-type lectin" evidence="6">
    <location>
        <begin position="454"/>
        <end position="590"/>
    </location>
</feature>
<evidence type="ECO:0000313" key="8">
    <source>
        <dbReference type="Proteomes" id="UP000006671"/>
    </source>
</evidence>
<keyword evidence="8" id="KW-1185">Reference proteome</keyword>
<dbReference type="EMBL" id="GG738908">
    <property type="protein sequence ID" value="EFC38390.1"/>
    <property type="molecule type" value="Genomic_DNA"/>
</dbReference>
<proteinExistence type="predicted"/>
<evidence type="ECO:0000259" key="6">
    <source>
        <dbReference type="PROSITE" id="PS51752"/>
    </source>
</evidence>
<evidence type="ECO:0000256" key="2">
    <source>
        <dbReference type="PROSITE-ProRule" id="PRU00076"/>
    </source>
</evidence>
<dbReference type="SMART" id="SM00181">
    <property type="entry name" value="EGF"/>
    <property type="match status" value="6"/>
</dbReference>
<feature type="domain" description="EGF-like" evidence="5">
    <location>
        <begin position="773"/>
        <end position="806"/>
    </location>
</feature>
<dbReference type="SUPFAM" id="SSF51101">
    <property type="entry name" value="Mannose-binding lectins"/>
    <property type="match status" value="1"/>
</dbReference>
<dbReference type="InterPro" id="IPR001229">
    <property type="entry name" value="Jacalin-like_lectin_dom"/>
</dbReference>
<evidence type="ECO:0000256" key="1">
    <source>
        <dbReference type="ARBA" id="ARBA00023157"/>
    </source>
</evidence>
<feature type="region of interest" description="Disordered" evidence="3">
    <location>
        <begin position="2072"/>
        <end position="2094"/>
    </location>
</feature>
<dbReference type="OrthoDB" id="283575at2759"/>
<dbReference type="GeneID" id="8858222"/>
<gene>
    <name evidence="7" type="ORF">NAEGRDRAFT_53095</name>
</gene>
<dbReference type="PROSITE" id="PS00022">
    <property type="entry name" value="EGF_1"/>
    <property type="match status" value="5"/>
</dbReference>
<evidence type="ECO:0000259" key="5">
    <source>
        <dbReference type="PROSITE" id="PS50026"/>
    </source>
</evidence>
<keyword evidence="2" id="KW-0245">EGF-like domain</keyword>
<dbReference type="InParanoid" id="D2VXS6"/>
<sequence length="2122" mass="233623">MTKIAPNCKYGLIKNFDSTIKTLGEGSSFVDVISDNNEKHYMLIKVPLPSLNSSRVMIQGNVRSGETFNSFLEVNIKDDCGGAQLEGESITFLNSKADILLTGYFVAQYPVCIGRFQVTSQTFSSFKNIPFMATLSSAGVVQSVTPFSNLIGYSIQAMYIDNVSGKRYFIMQKGYQIYLIIYKDQVILKKAIAGCEDTTKCKVMAIHYSVVYDRVVVSFFDTQEFQLIIDGENKEYLPHQSSLWVLLLNPKDGSYVHSQKVFHSSSAMIPTPKIKFDSLGKLNILLSCEADCFLNGNAISPNIFLLQYDYIKTTFTFTKNFIQISQFKQDYFKIHSLSIERDNTIATVITGTSADPYSIVDGNSRTMQAQSKSVYQFRFRHLEGKIIQVQQLSTEYDITDSFIVSTSSPIVNSNNYVGEQKPIIYIRLSGTSKELKALSFSSNGYYLGTEYQYVTSSASYGGKTSSPQSTSKFIKGMKIKHSSDYVYGIEFRFRDGTSQSIGSSDNRETEFTLADDEYITKIHHEYRDYGFWIWASTTLACIRFDTNKNSYGANGCWGGNIEYVPSGLDLVGASMSCGAVVDSIWYHYGYWPTYSCASGYTGASCNTPVCYDLEATNPNVCNGKGKCTGPNTCSCSASISPSDSGTCVPYGFCEDLSSYNSGSCHGRGTCFFNSTCACDRSYYGDACEIEAACFGISKSSYGVCSNHGKCTDIDLCECSTGYAGKNCELPICFGKVANETDVCSGQGTCVKPGICSCKTGYYGSMCQSFGCNGTDSSQPRVCSSKGTCVDYNNCNCTDGYFGENCEQFTCNGTHFMDPNVCNGNGICTALDTCSCTRPKSIGSNCQTCEDGYYGTHCEKWTCGGIENSSPAVCSARGHCKSVNICVCESETIKGDTCQDCITGYYGSKCGNWTCDNVPHSEESVCNYRGTCTSYNVCKCNTRSNGTYCEQCLDYYTGQSCSGCIGAHFGDDCFNFLESDQATYFDYSVDLNMDQNLWGIGKKLAAFSIVTNSNYRYTSSKVDCEKIFGNIDKLVTKSSTSYPMLCYVTENRLNSDLHSYRYTIKAYVSQSDAIFSPREPIMFNVFWSNPKSDKYVSVQLDVSAFLSSFQHYYDGVSAKISNGKISSKSMNRCFESNVKAEYSQPEHGNFQAMTWELTGNSVALMSNKLVSDAIQNSQNQLEWTFPYVSDILKLSTIDMSVSVISNFGLTYTKNLSFPIEGSYPKLLLKVPTTKIVMTSTQATIPLAQFFAENQECVDARTVSFQVHSTYPTYYFNWETTEKAIVIKPKTFSENLSFTIELIDGTTLPFQLQMIAPTVLIKESLIVYKPSRIPSITLTCKNYYGAESLQKSIVFLLLENNHVYRKISLETSSATVSVPVNTIYPDFNMTIDHTFTVACLQSYYYSVAPAPDLLNLMTNSENQPVVIGKSTQVVSFIPDTRIDVSSCNVLGATLTGMKVNNVIPSLEESTTYFLDILTSQASNCQVDIRYIGSQFERYPLASIFVSGTRYLLPLQYKNGKLKSKDSTIQNVGKYFTLSLMGTSDVTDVTVPVTVQDSLSDQIKLKDCTITPSKLEVGFTIGKLSCTMGNPLSTISMTLLNEDSIVATSVSFPISFKTTKFGSNFKILFSDTKTGGKLTMPIKLTNVIEFSTNSLFTNDVVSSLSNSLSSPTNDFHKSNDLVISIVSNIGTVAQNNSVISEISKIIPLALNATATSLSTQLDTNLAQNSVTSEDMSNYMNQVKVLSKPQFLTEETTSKTVDMINKFVDISSKAAVWSSDSSNSLSEILVNVASKIPETSTIKLASSIVNAAISLGTKTELTTLDFFPGEKPSNLVSINAVKTSISALNSNSFSFSNSNSSLVSFSVSMISTIQMVNIANSLFKFPTKLSRKVEDVKKEYVSQLNISNSLTGSVHINIPIPSYIAPISSRTNQTFRCSLTLDFTNFETESSCKFVKTSFQLLTDIKASEQTLIVHCLCDLSSLSNLMNNSMVGITADYLEQTLPNDINAPLSNDSSGAAAVILIPIFICCGCFIAIPITVGCIIVREKRKRDNAKETNKEAPPNPQYERVVTSSTLQSNSSQNAFRFEHRDSTTPTIGHRQPYSIAMKTFSTIDVIDVHFDNPTTI</sequence>
<dbReference type="InterPro" id="IPR051830">
    <property type="entry name" value="NOTCH_homolog"/>
</dbReference>
<feature type="disulfide bond" evidence="2">
    <location>
        <begin position="796"/>
        <end position="805"/>
    </location>
</feature>
<reference evidence="7 8" key="1">
    <citation type="journal article" date="2010" name="Cell">
        <title>The genome of Naegleria gruberi illuminates early eukaryotic versatility.</title>
        <authorList>
            <person name="Fritz-Laylin L.K."/>
            <person name="Prochnik S.E."/>
            <person name="Ginger M.L."/>
            <person name="Dacks J.B."/>
            <person name="Carpenter M.L."/>
            <person name="Field M.C."/>
            <person name="Kuo A."/>
            <person name="Paredez A."/>
            <person name="Chapman J."/>
            <person name="Pham J."/>
            <person name="Shu S."/>
            <person name="Neupane R."/>
            <person name="Cipriano M."/>
            <person name="Mancuso J."/>
            <person name="Tu H."/>
            <person name="Salamov A."/>
            <person name="Lindquist E."/>
            <person name="Shapiro H."/>
            <person name="Lucas S."/>
            <person name="Grigoriev I.V."/>
            <person name="Cande W.Z."/>
            <person name="Fulton C."/>
            <person name="Rokhsar D.S."/>
            <person name="Dawson S.C."/>
        </authorList>
    </citation>
    <scope>NUCLEOTIDE SEQUENCE [LARGE SCALE GENOMIC DNA]</scope>
    <source>
        <strain evidence="7 8">NEG-M</strain>
    </source>
</reference>
<dbReference type="PROSITE" id="PS01186">
    <property type="entry name" value="EGF_2"/>
    <property type="match status" value="3"/>
</dbReference>
<dbReference type="PANTHER" id="PTHR24033">
    <property type="entry name" value="EGF-LIKE DOMAIN-CONTAINING PROTEIN"/>
    <property type="match status" value="1"/>
</dbReference>
<dbReference type="InterPro" id="IPR036404">
    <property type="entry name" value="Jacalin-like_lectin_dom_sf"/>
</dbReference>
<dbReference type="PROSITE" id="PS50026">
    <property type="entry name" value="EGF_3"/>
    <property type="match status" value="2"/>
</dbReference>
<evidence type="ECO:0000256" key="3">
    <source>
        <dbReference type="SAM" id="MobiDB-lite"/>
    </source>
</evidence>
<evidence type="ECO:0000256" key="4">
    <source>
        <dbReference type="SAM" id="Phobius"/>
    </source>
</evidence>